<accession>A0A0N7M508</accession>
<dbReference type="AlphaFoldDB" id="A0A0N7M508"/>
<name>A0A0N7M508_9RHOB</name>
<evidence type="ECO:0000313" key="2">
    <source>
        <dbReference type="Proteomes" id="UP000051326"/>
    </source>
</evidence>
<gene>
    <name evidence="1" type="ORF">PHA8399_03255</name>
</gene>
<organism evidence="1 2">
    <name type="scientific">Leisingera aquaemixtae</name>
    <dbReference type="NCBI Taxonomy" id="1396826"/>
    <lineage>
        <taxon>Bacteria</taxon>
        <taxon>Pseudomonadati</taxon>
        <taxon>Pseudomonadota</taxon>
        <taxon>Alphaproteobacteria</taxon>
        <taxon>Rhodobacterales</taxon>
        <taxon>Roseobacteraceae</taxon>
        <taxon>Leisingera</taxon>
    </lineage>
</organism>
<proteinExistence type="predicted"/>
<reference evidence="1 2" key="1">
    <citation type="submission" date="2015-09" db="EMBL/GenBank/DDBJ databases">
        <authorList>
            <consortium name="Swine Surveillance"/>
        </authorList>
    </citation>
    <scope>NUCLEOTIDE SEQUENCE [LARGE SCALE GENOMIC DNA]</scope>
    <source>
        <strain evidence="1 2">CECT 8399</strain>
    </source>
</reference>
<protein>
    <submittedName>
        <fullName evidence="1">Uncharacterized protein</fullName>
    </submittedName>
</protein>
<evidence type="ECO:0000313" key="1">
    <source>
        <dbReference type="EMBL" id="CUI01114.1"/>
    </source>
</evidence>
<dbReference type="STRING" id="1396826.PHA8399_03255"/>
<dbReference type="EMBL" id="CYSR01000030">
    <property type="protein sequence ID" value="CUI01114.1"/>
    <property type="molecule type" value="Genomic_DNA"/>
</dbReference>
<dbReference type="Proteomes" id="UP000051326">
    <property type="component" value="Unassembled WGS sequence"/>
</dbReference>
<sequence length="73" mass="8026">MATRTYYDLECSCGHKGKVKMKENDAPFTANYESYSLVGFGGGTHYVEPHCTLEEAVNAMKPTCPTCGERVSI</sequence>